<dbReference type="PANTHER" id="PTHR43391:SF12">
    <property type="entry name" value="OXIDOREDUCTASE EPHD-RELATED"/>
    <property type="match status" value="1"/>
</dbReference>
<gene>
    <name evidence="4" type="ORF">HNR21_006494</name>
</gene>
<dbReference type="Gene3D" id="3.40.50.720">
    <property type="entry name" value="NAD(P)-binding Rossmann-like Domain"/>
    <property type="match status" value="1"/>
</dbReference>
<name>A0A7W3N519_9ACTN</name>
<comment type="similarity">
    <text evidence="1 3">Belongs to the short-chain dehydrogenases/reductases (SDR) family.</text>
</comment>
<proteinExistence type="inferred from homology"/>
<keyword evidence="5" id="KW-1185">Reference proteome</keyword>
<dbReference type="InterPro" id="IPR002347">
    <property type="entry name" value="SDR_fam"/>
</dbReference>
<evidence type="ECO:0000313" key="5">
    <source>
        <dbReference type="Proteomes" id="UP000539313"/>
    </source>
</evidence>
<accession>A0A7W3N519</accession>
<reference evidence="4 5" key="1">
    <citation type="submission" date="2020-08" db="EMBL/GenBank/DDBJ databases">
        <title>Sequencing the genomes of 1000 actinobacteria strains.</title>
        <authorList>
            <person name="Klenk H.-P."/>
        </authorList>
    </citation>
    <scope>NUCLEOTIDE SEQUENCE [LARGE SCALE GENOMIC DNA]</scope>
    <source>
        <strain evidence="4 5">DSM 45823</strain>
    </source>
</reference>
<evidence type="ECO:0000256" key="3">
    <source>
        <dbReference type="RuleBase" id="RU000363"/>
    </source>
</evidence>
<dbReference type="InterPro" id="IPR020904">
    <property type="entry name" value="Sc_DH/Rdtase_CS"/>
</dbReference>
<dbReference type="Pfam" id="PF00106">
    <property type="entry name" value="adh_short"/>
    <property type="match status" value="1"/>
</dbReference>
<dbReference type="CDD" id="cd05233">
    <property type="entry name" value="SDR_c"/>
    <property type="match status" value="1"/>
</dbReference>
<dbReference type="InterPro" id="IPR036291">
    <property type="entry name" value="NAD(P)-bd_dom_sf"/>
</dbReference>
<dbReference type="RefSeq" id="WP_246442410.1">
    <property type="nucleotide sequence ID" value="NZ_JACJII010000001.1"/>
</dbReference>
<keyword evidence="2" id="KW-0560">Oxidoreductase</keyword>
<sequence>MPVAPFDGALAVVTGAGSGFGRATALALAERGATVIAADVDGAAAERTAALAGALGPAATACRVDVADAAAMEKFAAAVRDGHRVPDIVVNNAGIAVSGPFLDTGLEDWDRVMGVNLWGVIHGCRLFGAQMAERSRALPTRPDRPNKGGHIVNIASAAAYSPSRALPAYCTTKAAVLMLSECLRAELAPERIGVTAVCPGFSETNIVRNARIVGMDEARAERLRALGQRGLRLRRYPPEKVAERIVEAIVKNKPVVAVNAEARLLRGLSRLSPAAMRLLARVPAPRVG</sequence>
<dbReference type="EMBL" id="JACJII010000001">
    <property type="protein sequence ID" value="MBA9007612.1"/>
    <property type="molecule type" value="Genomic_DNA"/>
</dbReference>
<dbReference type="Proteomes" id="UP000539313">
    <property type="component" value="Unassembled WGS sequence"/>
</dbReference>
<dbReference type="PRINTS" id="PR00080">
    <property type="entry name" value="SDRFAMILY"/>
</dbReference>
<evidence type="ECO:0000256" key="2">
    <source>
        <dbReference type="ARBA" id="ARBA00023002"/>
    </source>
</evidence>
<evidence type="ECO:0000256" key="1">
    <source>
        <dbReference type="ARBA" id="ARBA00006484"/>
    </source>
</evidence>
<comment type="caution">
    <text evidence="4">The sequence shown here is derived from an EMBL/GenBank/DDBJ whole genome shotgun (WGS) entry which is preliminary data.</text>
</comment>
<organism evidence="4 5">
    <name type="scientific">Thermomonospora cellulosilytica</name>
    <dbReference type="NCBI Taxonomy" id="1411118"/>
    <lineage>
        <taxon>Bacteria</taxon>
        <taxon>Bacillati</taxon>
        <taxon>Actinomycetota</taxon>
        <taxon>Actinomycetes</taxon>
        <taxon>Streptosporangiales</taxon>
        <taxon>Thermomonosporaceae</taxon>
        <taxon>Thermomonospora</taxon>
    </lineage>
</organism>
<dbReference type="GO" id="GO:0016491">
    <property type="term" value="F:oxidoreductase activity"/>
    <property type="evidence" value="ECO:0007669"/>
    <property type="project" value="UniProtKB-KW"/>
</dbReference>
<evidence type="ECO:0000313" key="4">
    <source>
        <dbReference type="EMBL" id="MBA9007612.1"/>
    </source>
</evidence>
<dbReference type="AlphaFoldDB" id="A0A7W3N519"/>
<dbReference type="PRINTS" id="PR00081">
    <property type="entry name" value="GDHRDH"/>
</dbReference>
<dbReference type="FunFam" id="3.40.50.720:FF:000084">
    <property type="entry name" value="Short-chain dehydrogenase reductase"/>
    <property type="match status" value="1"/>
</dbReference>
<dbReference type="SUPFAM" id="SSF51735">
    <property type="entry name" value="NAD(P)-binding Rossmann-fold domains"/>
    <property type="match status" value="1"/>
</dbReference>
<dbReference type="PANTHER" id="PTHR43391">
    <property type="entry name" value="RETINOL DEHYDROGENASE-RELATED"/>
    <property type="match status" value="1"/>
</dbReference>
<protein>
    <submittedName>
        <fullName evidence="4">NAD(P)-dependent dehydrogenase (Short-subunit alcohol dehydrogenase family)</fullName>
    </submittedName>
</protein>
<dbReference type="PROSITE" id="PS00061">
    <property type="entry name" value="ADH_SHORT"/>
    <property type="match status" value="1"/>
</dbReference>